<dbReference type="AlphaFoldDB" id="A0AAE4AT96"/>
<sequence>MTRRRSALLPSCVRGRAAAIISLVLMGPALALPASAATFKSRFDISIAGYVIGEADVTAEVSDTAYSLSGEARAKGFSRIVTDARGTAEADGRIADTRVVPASYGYRYQEGDDDERLSMTIRGGAVSGLTVVPEPEDKEPEPDRIVLEPKHKRDIIDPVSALVWQAKAPVDGSVCNRTVPIFDGEQRYDIALSYKRRDRFDGGDEAYQGPVIVCRIDYRPIAGHRTGKREIQELKKTTGMEVWLAPLPGPEGRTVFLVPVRTIIPTRFGTLEVAMDRLSIDP</sequence>
<dbReference type="Pfam" id="PF11306">
    <property type="entry name" value="DUF3108"/>
    <property type="match status" value="1"/>
</dbReference>
<comment type="caution">
    <text evidence="2">The sequence shown here is derived from an EMBL/GenBank/DDBJ whole genome shotgun (WGS) entry which is preliminary data.</text>
</comment>
<evidence type="ECO:0000313" key="3">
    <source>
        <dbReference type="Proteomes" id="UP001229244"/>
    </source>
</evidence>
<keyword evidence="1" id="KW-0732">Signal</keyword>
<evidence type="ECO:0008006" key="4">
    <source>
        <dbReference type="Google" id="ProtNLM"/>
    </source>
</evidence>
<keyword evidence="3" id="KW-1185">Reference proteome</keyword>
<dbReference type="EMBL" id="JAUSUL010000004">
    <property type="protein sequence ID" value="MDQ0317066.1"/>
    <property type="molecule type" value="Genomic_DNA"/>
</dbReference>
<dbReference type="InterPro" id="IPR021457">
    <property type="entry name" value="DUF3108"/>
</dbReference>
<organism evidence="2 3">
    <name type="scientific">Amorphus orientalis</name>
    <dbReference type="NCBI Taxonomy" id="649198"/>
    <lineage>
        <taxon>Bacteria</taxon>
        <taxon>Pseudomonadati</taxon>
        <taxon>Pseudomonadota</taxon>
        <taxon>Alphaproteobacteria</taxon>
        <taxon>Hyphomicrobiales</taxon>
        <taxon>Amorphaceae</taxon>
        <taxon>Amorphus</taxon>
    </lineage>
</organism>
<name>A0AAE4AT96_9HYPH</name>
<dbReference type="RefSeq" id="WP_306886962.1">
    <property type="nucleotide sequence ID" value="NZ_JAUSUL010000004.1"/>
</dbReference>
<protein>
    <recommendedName>
        <fullName evidence="4">DUF3108 domain-containing protein</fullName>
    </recommendedName>
</protein>
<accession>A0AAE4AT96</accession>
<evidence type="ECO:0000256" key="1">
    <source>
        <dbReference type="SAM" id="SignalP"/>
    </source>
</evidence>
<proteinExistence type="predicted"/>
<gene>
    <name evidence="2" type="ORF">J2S73_003543</name>
</gene>
<dbReference type="Proteomes" id="UP001229244">
    <property type="component" value="Unassembled WGS sequence"/>
</dbReference>
<feature type="chain" id="PRO_5042174472" description="DUF3108 domain-containing protein" evidence="1">
    <location>
        <begin position="37"/>
        <end position="282"/>
    </location>
</feature>
<reference evidence="2" key="1">
    <citation type="submission" date="2023-07" db="EMBL/GenBank/DDBJ databases">
        <title>Genomic Encyclopedia of Type Strains, Phase IV (KMG-IV): sequencing the most valuable type-strain genomes for metagenomic binning, comparative biology and taxonomic classification.</title>
        <authorList>
            <person name="Goeker M."/>
        </authorList>
    </citation>
    <scope>NUCLEOTIDE SEQUENCE</scope>
    <source>
        <strain evidence="2">DSM 21202</strain>
    </source>
</reference>
<feature type="signal peptide" evidence="1">
    <location>
        <begin position="1"/>
        <end position="36"/>
    </location>
</feature>
<evidence type="ECO:0000313" key="2">
    <source>
        <dbReference type="EMBL" id="MDQ0317066.1"/>
    </source>
</evidence>